<protein>
    <submittedName>
        <fullName evidence="2">Uncharacterized protein</fullName>
    </submittedName>
</protein>
<proteinExistence type="predicted"/>
<comment type="caution">
    <text evidence="2">The sequence shown here is derived from an EMBL/GenBank/DDBJ whole genome shotgun (WGS) entry which is preliminary data.</text>
</comment>
<feature type="compositionally biased region" description="Acidic residues" evidence="1">
    <location>
        <begin position="507"/>
        <end position="520"/>
    </location>
</feature>
<organism evidence="2 3">
    <name type="scientific">Carpinus fangiana</name>
    <dbReference type="NCBI Taxonomy" id="176857"/>
    <lineage>
        <taxon>Eukaryota</taxon>
        <taxon>Viridiplantae</taxon>
        <taxon>Streptophyta</taxon>
        <taxon>Embryophyta</taxon>
        <taxon>Tracheophyta</taxon>
        <taxon>Spermatophyta</taxon>
        <taxon>Magnoliopsida</taxon>
        <taxon>eudicotyledons</taxon>
        <taxon>Gunneridae</taxon>
        <taxon>Pentapetalae</taxon>
        <taxon>rosids</taxon>
        <taxon>fabids</taxon>
        <taxon>Fagales</taxon>
        <taxon>Betulaceae</taxon>
        <taxon>Carpinus</taxon>
    </lineage>
</organism>
<gene>
    <name evidence="2" type="ORF">FH972_022179</name>
</gene>
<feature type="region of interest" description="Disordered" evidence="1">
    <location>
        <begin position="492"/>
        <end position="533"/>
    </location>
</feature>
<evidence type="ECO:0000256" key="1">
    <source>
        <dbReference type="SAM" id="MobiDB-lite"/>
    </source>
</evidence>
<reference evidence="2 3" key="1">
    <citation type="submission" date="2019-06" db="EMBL/GenBank/DDBJ databases">
        <title>A chromosomal-level reference genome of Carpinus fangiana (Coryloideae, Betulaceae).</title>
        <authorList>
            <person name="Yang X."/>
            <person name="Wang Z."/>
            <person name="Zhang L."/>
            <person name="Hao G."/>
            <person name="Liu J."/>
            <person name="Yang Y."/>
        </authorList>
    </citation>
    <scope>NUCLEOTIDE SEQUENCE [LARGE SCALE GENOMIC DNA]</scope>
    <source>
        <strain evidence="2">Cfa_2016G</strain>
        <tissue evidence="2">Leaf</tissue>
    </source>
</reference>
<dbReference type="EMBL" id="VIBQ01000010">
    <property type="protein sequence ID" value="KAB8339245.1"/>
    <property type="molecule type" value="Genomic_DNA"/>
</dbReference>
<name>A0A5N6KRH7_9ROSI</name>
<evidence type="ECO:0000313" key="2">
    <source>
        <dbReference type="EMBL" id="KAB8339245.1"/>
    </source>
</evidence>
<sequence length="1059" mass="116012">MALEETLFQFSLLRPAVQQDPKLPNIQLTQATEFQKKLGLAVVSAKPRDNIVLAAKELIADRSRFVVDPSGTPFSAKVIAFGRAVDNITSDAGIDKAKVIQAVQDAFGSAPAQVVATDDYKNFLSNLRDSVLAIKYVQEEHSRPIETLTDEIRDLELIAQVANPTLDKDTDPKAKLNLFRKRPVLLPGSADLKSILSNADGDAAAAKNNRTRFTDDFKRTHDLILQHGRLSQAIKDLSTVDVSHFQATALSDHAGIALDDDLAGHALQASQVRFTNELQKVNLLQLGDKPTVPVTIPSGGGVQGPIVVRPPITINPPIDVRTTPADTSTNPNVANLTSEKITTEALQLPLSVNSESISLADTKSLLDANNVKLELQPVNGVLKNFHGQLTDTTQALLDLSPVSEQVSLHNFGTSTVAIRTPIISDISRLVLAGDISRIGSLVNLLPPDGRIPHTKGNVMPAGVADLLVVKQTLKGYEAADIAHIENVLKGESKTSDQTRTHRTEQTDSSEQELTTEDDTEHDSISRFEMSKESSNVIKDDESLKAGLKATAKYGPVLEISASVEGALSRSKEESVKSASKFSQDVTDKAVKKITQRTLTKKTTVQFDETVTKEGHGIDNAKLGQANISGVYQFINKVYEAQVFNYGLRTMYDFMIPEPAAWIVGSLRKKAAQASMTTLVKPLPFGLQPFQLVDSTYQSWVSLYQATDVNPPPDYFVTKVDNVNKGGGGPKADYVHSGTISVPAGYEAVYASVSFVGTVWDTKKYLVDVNIGRAVHRFSATDSQQWGTNLSNEVGEIAWGVSTLLIENIAVVVEVQTRRTDRAYMTWQADTHAKLVNAFKAREQEYEEKLAALNIKSGVAITGTNPAANLQTVNAELKKNVISVLTDQHFDLFNSVTDLGWGPEINIFEAAGEGAYVRFFEQAFEWDQMSYVTYPYFWSTKSRWQDKQTFADPDPIFNEFLQAGFARVVVPARLGFEGAIDHFMTFGELWNGGPLPPISSNLYLPIASEIQERLNKPGDQIPQGAPWTVKVPTELIKLRQDDKLPKWHKDNTGAWVADAE</sequence>
<feature type="compositionally biased region" description="Basic and acidic residues" evidence="1">
    <location>
        <begin position="521"/>
        <end position="533"/>
    </location>
</feature>
<dbReference type="OrthoDB" id="2142040at2759"/>
<keyword evidence="3" id="KW-1185">Reference proteome</keyword>
<accession>A0A5N6KRH7</accession>
<dbReference type="AlphaFoldDB" id="A0A5N6KRH7"/>
<evidence type="ECO:0000313" key="3">
    <source>
        <dbReference type="Proteomes" id="UP000327013"/>
    </source>
</evidence>
<feature type="compositionally biased region" description="Basic and acidic residues" evidence="1">
    <location>
        <begin position="492"/>
        <end position="505"/>
    </location>
</feature>
<dbReference type="Proteomes" id="UP000327013">
    <property type="component" value="Unassembled WGS sequence"/>
</dbReference>